<gene>
    <name evidence="1" type="ORF">Tci_860947</name>
</gene>
<sequence length="30" mass="3049">MMETAGDDGGDDGVRVAAVGVDEGGGWRRL</sequence>
<protein>
    <submittedName>
        <fullName evidence="1">Uncharacterized protein</fullName>
    </submittedName>
</protein>
<name>A0A699RW40_TANCI</name>
<evidence type="ECO:0000313" key="1">
    <source>
        <dbReference type="EMBL" id="GFC88977.1"/>
    </source>
</evidence>
<dbReference type="EMBL" id="BKCJ011118358">
    <property type="protein sequence ID" value="GFC88977.1"/>
    <property type="molecule type" value="Genomic_DNA"/>
</dbReference>
<feature type="non-terminal residue" evidence="1">
    <location>
        <position position="30"/>
    </location>
</feature>
<proteinExistence type="predicted"/>
<comment type="caution">
    <text evidence="1">The sequence shown here is derived from an EMBL/GenBank/DDBJ whole genome shotgun (WGS) entry which is preliminary data.</text>
</comment>
<organism evidence="1">
    <name type="scientific">Tanacetum cinerariifolium</name>
    <name type="common">Dalmatian daisy</name>
    <name type="synonym">Chrysanthemum cinerariifolium</name>
    <dbReference type="NCBI Taxonomy" id="118510"/>
    <lineage>
        <taxon>Eukaryota</taxon>
        <taxon>Viridiplantae</taxon>
        <taxon>Streptophyta</taxon>
        <taxon>Embryophyta</taxon>
        <taxon>Tracheophyta</taxon>
        <taxon>Spermatophyta</taxon>
        <taxon>Magnoliopsida</taxon>
        <taxon>eudicotyledons</taxon>
        <taxon>Gunneridae</taxon>
        <taxon>Pentapetalae</taxon>
        <taxon>asterids</taxon>
        <taxon>campanulids</taxon>
        <taxon>Asterales</taxon>
        <taxon>Asteraceae</taxon>
        <taxon>Asteroideae</taxon>
        <taxon>Anthemideae</taxon>
        <taxon>Anthemidinae</taxon>
        <taxon>Tanacetum</taxon>
    </lineage>
</organism>
<dbReference type="AlphaFoldDB" id="A0A699RW40"/>
<accession>A0A699RW40</accession>
<reference evidence="1" key="1">
    <citation type="journal article" date="2019" name="Sci. Rep.">
        <title>Draft genome of Tanacetum cinerariifolium, the natural source of mosquito coil.</title>
        <authorList>
            <person name="Yamashiro T."/>
            <person name="Shiraishi A."/>
            <person name="Satake H."/>
            <person name="Nakayama K."/>
        </authorList>
    </citation>
    <scope>NUCLEOTIDE SEQUENCE</scope>
</reference>